<dbReference type="KEGG" id="aaa:Acav_0462"/>
<evidence type="ECO:0000313" key="3">
    <source>
        <dbReference type="Proteomes" id="UP000002482"/>
    </source>
</evidence>
<dbReference type="HOGENOM" id="CLU_161887_0_0_4"/>
<feature type="region of interest" description="Disordered" evidence="1">
    <location>
        <begin position="1"/>
        <end position="52"/>
    </location>
</feature>
<feature type="region of interest" description="Disordered" evidence="1">
    <location>
        <begin position="96"/>
        <end position="124"/>
    </location>
</feature>
<dbReference type="AlphaFoldDB" id="F0Q586"/>
<protein>
    <recommendedName>
        <fullName evidence="4">Bacteriocin</fullName>
    </recommendedName>
</protein>
<evidence type="ECO:0000313" key="2">
    <source>
        <dbReference type="EMBL" id="ADX44385.1"/>
    </source>
</evidence>
<gene>
    <name evidence="2" type="ordered locus">Acav_0462</name>
</gene>
<accession>F0Q586</accession>
<dbReference type="GeneID" id="34239618"/>
<proteinExistence type="predicted"/>
<dbReference type="OrthoDB" id="8821469at2"/>
<dbReference type="EMBL" id="CP002521">
    <property type="protein sequence ID" value="ADX44385.1"/>
    <property type="molecule type" value="Genomic_DNA"/>
</dbReference>
<sequence>MSTVKTTPPPTRVDPSADGIPVEHRPGYGVPSQDPRPSAQVPLTPEEAEREAGSVLAGGGVMAGAATGAAVGGAMAGPIGVVVGVAVGGVAGAVGGAAASKAVATDPHDIPQPEGAQPRSGGQQ</sequence>
<name>F0Q586_PARA1</name>
<dbReference type="Proteomes" id="UP000002482">
    <property type="component" value="Chromosome"/>
</dbReference>
<organism evidence="2 3">
    <name type="scientific">Paracidovorax avenae (strain ATCC 19860 / DSM 7227 / CCUG 15838 / JCM 20985 / LMG 2117 / NCPPB 1011)</name>
    <name type="common">Acidovorax avenae</name>
    <dbReference type="NCBI Taxonomy" id="643561"/>
    <lineage>
        <taxon>Bacteria</taxon>
        <taxon>Pseudomonadati</taxon>
        <taxon>Pseudomonadota</taxon>
        <taxon>Betaproteobacteria</taxon>
        <taxon>Burkholderiales</taxon>
        <taxon>Comamonadaceae</taxon>
        <taxon>Paracidovorax</taxon>
    </lineage>
</organism>
<reference evidence="2" key="1">
    <citation type="submission" date="2011-02" db="EMBL/GenBank/DDBJ databases">
        <title>Complete sequence of Acidovorax avenae subsp. avenae ATCC 19860.</title>
        <authorList>
            <consortium name="US DOE Joint Genome Institute"/>
            <person name="Lucas S."/>
            <person name="Copeland A."/>
            <person name="Lapidus A."/>
            <person name="Cheng J.-F."/>
            <person name="Goodwin L."/>
            <person name="Pitluck S."/>
            <person name="Chertkov O."/>
            <person name="Held B."/>
            <person name="Detter J.C."/>
            <person name="Han C."/>
            <person name="Tapia R."/>
            <person name="Land M."/>
            <person name="Hauser L."/>
            <person name="Kyrpides N."/>
            <person name="Ivanova N."/>
            <person name="Ovchinnikova G."/>
            <person name="Pagani I."/>
            <person name="Gordon S."/>
            <person name="Woyke T."/>
        </authorList>
    </citation>
    <scope>NUCLEOTIDE SEQUENCE</scope>
    <source>
        <strain evidence="2">ATCC 19860</strain>
    </source>
</reference>
<keyword evidence="3" id="KW-1185">Reference proteome</keyword>
<evidence type="ECO:0008006" key="4">
    <source>
        <dbReference type="Google" id="ProtNLM"/>
    </source>
</evidence>
<evidence type="ECO:0000256" key="1">
    <source>
        <dbReference type="SAM" id="MobiDB-lite"/>
    </source>
</evidence>
<dbReference type="RefSeq" id="WP_013592955.1">
    <property type="nucleotide sequence ID" value="NC_015138.1"/>
</dbReference>